<dbReference type="OrthoDB" id="1044739at2"/>
<keyword evidence="1" id="KW-0175">Coiled coil</keyword>
<sequence>MHEFFTTFLEPILTFIAGGGIVAIVKWRSIKKQAEAEAMKAVQEVYQETIKDLREDKEMMKRDNAELRVIVAELQIVVNQNSKDISELKGYKCIVLDCKLRKKE</sequence>
<feature type="coiled-coil region" evidence="1">
    <location>
        <begin position="36"/>
        <end position="70"/>
    </location>
</feature>
<accession>A0A2V3PTE8</accession>
<evidence type="ECO:0000256" key="2">
    <source>
        <dbReference type="SAM" id="Phobius"/>
    </source>
</evidence>
<keyword evidence="4" id="KW-1185">Reference proteome</keyword>
<comment type="caution">
    <text evidence="3">The sequence shown here is derived from an EMBL/GenBank/DDBJ whole genome shotgun (WGS) entry which is preliminary data.</text>
</comment>
<dbReference type="AlphaFoldDB" id="A0A2V3PTE8"/>
<dbReference type="RefSeq" id="WP_110309848.1">
    <property type="nucleotide sequence ID" value="NZ_QICL01000004.1"/>
</dbReference>
<keyword evidence="2" id="KW-0812">Transmembrane</keyword>
<gene>
    <name evidence="3" type="ORF">CLV62_104154</name>
</gene>
<feature type="transmembrane region" description="Helical" evidence="2">
    <location>
        <begin position="12"/>
        <end position="30"/>
    </location>
</feature>
<proteinExistence type="predicted"/>
<protein>
    <submittedName>
        <fullName evidence="3">Uncharacterized protein</fullName>
    </submittedName>
</protein>
<evidence type="ECO:0000313" key="3">
    <source>
        <dbReference type="EMBL" id="PXV66893.1"/>
    </source>
</evidence>
<dbReference type="Proteomes" id="UP000247973">
    <property type="component" value="Unassembled WGS sequence"/>
</dbReference>
<dbReference type="EMBL" id="QICL01000004">
    <property type="protein sequence ID" value="PXV66893.1"/>
    <property type="molecule type" value="Genomic_DNA"/>
</dbReference>
<keyword evidence="2" id="KW-0472">Membrane</keyword>
<evidence type="ECO:0000313" key="4">
    <source>
        <dbReference type="Proteomes" id="UP000247973"/>
    </source>
</evidence>
<evidence type="ECO:0000256" key="1">
    <source>
        <dbReference type="SAM" id="Coils"/>
    </source>
</evidence>
<name>A0A2V3PTE8_9BACT</name>
<reference evidence="3 4" key="1">
    <citation type="submission" date="2018-03" db="EMBL/GenBank/DDBJ databases">
        <title>Genomic Encyclopedia of Archaeal and Bacterial Type Strains, Phase II (KMG-II): from individual species to whole genera.</title>
        <authorList>
            <person name="Goeker M."/>
        </authorList>
    </citation>
    <scope>NUCLEOTIDE SEQUENCE [LARGE SCALE GENOMIC DNA]</scope>
    <source>
        <strain evidence="3 4">DSM 100214</strain>
    </source>
</reference>
<keyword evidence="2" id="KW-1133">Transmembrane helix</keyword>
<organism evidence="3 4">
    <name type="scientific">Dysgonomonas alginatilytica</name>
    <dbReference type="NCBI Taxonomy" id="1605892"/>
    <lineage>
        <taxon>Bacteria</taxon>
        <taxon>Pseudomonadati</taxon>
        <taxon>Bacteroidota</taxon>
        <taxon>Bacteroidia</taxon>
        <taxon>Bacteroidales</taxon>
        <taxon>Dysgonomonadaceae</taxon>
        <taxon>Dysgonomonas</taxon>
    </lineage>
</organism>